<dbReference type="SUPFAM" id="SSF52799">
    <property type="entry name" value="(Phosphotyrosine protein) phosphatases II"/>
    <property type="match status" value="1"/>
</dbReference>
<sequence>MSFEPPYLELSYKYQNSLQSTIQQRAMRPDRSTSNNIRRMASKIAPRLYLTCLSTASDVTQLANLGITHVVSVIENAPRLPSTLPLHKLHLSLSDYDDEDILSHLSTTTSFIRGALAENPSNRVLVRKTPVLTPYIHIQEKQPNRSTASWALAEARPW</sequence>
<comment type="caution">
    <text evidence="1">The sequence shown here is derived from an EMBL/GenBank/DDBJ whole genome shotgun (WGS) entry which is preliminary data.</text>
</comment>
<dbReference type="Gene3D" id="3.90.190.10">
    <property type="entry name" value="Protein tyrosine phosphatase superfamily"/>
    <property type="match status" value="1"/>
</dbReference>
<protein>
    <submittedName>
        <fullName evidence="1">Uncharacterized protein</fullName>
    </submittedName>
</protein>
<gene>
    <name evidence="1" type="ORF">B0F90DRAFT_1695919</name>
</gene>
<name>A0AAD4M9S0_9AGAM</name>
<proteinExistence type="predicted"/>
<keyword evidence="2" id="KW-1185">Reference proteome</keyword>
<dbReference type="EMBL" id="WTXG01000004">
    <property type="protein sequence ID" value="KAI0306085.1"/>
    <property type="molecule type" value="Genomic_DNA"/>
</dbReference>
<accession>A0AAD4M9S0</accession>
<dbReference type="InterPro" id="IPR029021">
    <property type="entry name" value="Prot-tyrosine_phosphatase-like"/>
</dbReference>
<dbReference type="AlphaFoldDB" id="A0AAD4M9S0"/>
<reference evidence="1" key="1">
    <citation type="journal article" date="2022" name="New Phytol.">
        <title>Evolutionary transition to the ectomycorrhizal habit in the genomes of a hyperdiverse lineage of mushroom-forming fungi.</title>
        <authorList>
            <person name="Looney B."/>
            <person name="Miyauchi S."/>
            <person name="Morin E."/>
            <person name="Drula E."/>
            <person name="Courty P.E."/>
            <person name="Kohler A."/>
            <person name="Kuo A."/>
            <person name="LaButti K."/>
            <person name="Pangilinan J."/>
            <person name="Lipzen A."/>
            <person name="Riley R."/>
            <person name="Andreopoulos W."/>
            <person name="He G."/>
            <person name="Johnson J."/>
            <person name="Nolan M."/>
            <person name="Tritt A."/>
            <person name="Barry K.W."/>
            <person name="Grigoriev I.V."/>
            <person name="Nagy L.G."/>
            <person name="Hibbett D."/>
            <person name="Henrissat B."/>
            <person name="Matheny P.B."/>
            <person name="Labbe J."/>
            <person name="Martin F.M."/>
        </authorList>
    </citation>
    <scope>NUCLEOTIDE SEQUENCE</scope>
    <source>
        <strain evidence="1">BPL690</strain>
    </source>
</reference>
<dbReference type="Proteomes" id="UP001203297">
    <property type="component" value="Unassembled WGS sequence"/>
</dbReference>
<evidence type="ECO:0000313" key="2">
    <source>
        <dbReference type="Proteomes" id="UP001203297"/>
    </source>
</evidence>
<organism evidence="1 2">
    <name type="scientific">Multifurca ochricompacta</name>
    <dbReference type="NCBI Taxonomy" id="376703"/>
    <lineage>
        <taxon>Eukaryota</taxon>
        <taxon>Fungi</taxon>
        <taxon>Dikarya</taxon>
        <taxon>Basidiomycota</taxon>
        <taxon>Agaricomycotina</taxon>
        <taxon>Agaricomycetes</taxon>
        <taxon>Russulales</taxon>
        <taxon>Russulaceae</taxon>
        <taxon>Multifurca</taxon>
    </lineage>
</organism>
<dbReference type="CDD" id="cd14498">
    <property type="entry name" value="DSP"/>
    <property type="match status" value="1"/>
</dbReference>
<evidence type="ECO:0000313" key="1">
    <source>
        <dbReference type="EMBL" id="KAI0306085.1"/>
    </source>
</evidence>